<protein>
    <submittedName>
        <fullName evidence="3">TraB/GumN family protein</fullName>
    </submittedName>
</protein>
<dbReference type="Pfam" id="PF01963">
    <property type="entry name" value="TraB_PrgY_gumN"/>
    <property type="match status" value="1"/>
</dbReference>
<evidence type="ECO:0000313" key="3">
    <source>
        <dbReference type="EMBL" id="QEJ98384.1"/>
    </source>
</evidence>
<dbReference type="InterPro" id="IPR002816">
    <property type="entry name" value="TraB/PrgY/GumN_fam"/>
</dbReference>
<feature type="chain" id="PRO_5041521651" evidence="1">
    <location>
        <begin position="21"/>
        <end position="311"/>
    </location>
</feature>
<reference evidence="2" key="2">
    <citation type="submission" date="2015-01" db="EMBL/GenBank/DDBJ databases">
        <authorList>
            <person name="Xiang T."/>
            <person name="Song Y."/>
            <person name="Huang L."/>
            <person name="Wang B."/>
            <person name="Wu P."/>
        </authorList>
    </citation>
    <scope>NUCLEOTIDE SEQUENCE [LARGE SCALE GENOMIC DNA]</scope>
    <source>
        <strain evidence="2">V1</strain>
    </source>
</reference>
<evidence type="ECO:0000313" key="2">
    <source>
        <dbReference type="EMBL" id="CEM62133.1"/>
    </source>
</evidence>
<keyword evidence="4" id="KW-1185">Reference proteome</keyword>
<proteinExistence type="predicted"/>
<dbReference type="EMBL" id="CDNC01000023">
    <property type="protein sequence ID" value="CEM62133.1"/>
    <property type="molecule type" value="Genomic_DNA"/>
</dbReference>
<dbReference type="InterPro" id="IPR047111">
    <property type="entry name" value="YbaP-like"/>
</dbReference>
<name>A0A0B7GUG8_TREPH</name>
<dbReference type="PANTHER" id="PTHR40590">
    <property type="entry name" value="CYTOPLASMIC PROTEIN-RELATED"/>
    <property type="match status" value="1"/>
</dbReference>
<dbReference type="EMBL" id="CP042817">
    <property type="protein sequence ID" value="QEJ98384.1"/>
    <property type="molecule type" value="Genomic_DNA"/>
</dbReference>
<gene>
    <name evidence="3" type="ORF">FUT82_10510</name>
    <name evidence="2" type="ORF">TPHV1_30028</name>
</gene>
<sequence length="311" mass="35407">MKALRFTVFLFCILCFASCASVKSDKIPELIVRQERMLWEIRSENSSVFIVGTIHVGSEEIYPLDETILDLFDSATRIYAELSTEDINNLSLSLQKMMLQGMLENMGKPKLLSNLSIQETVLLNKILGAANVQALNGFEPWVMKAAVEQQLFSDAKIDPAKGLDLFFYKRAGTRKVLGLDDLQTQLDLLSFGTYDDQLYLLKETIKECQDLEDFQANLKKIMQAYVHDDRKELGTLVQSIELLFPEDAPNDLYTRYLEALLYTRNQDWAKKIIDVTAQPGITFIFAGAGHFCGENNVFDILKEKKLLRTSF</sequence>
<dbReference type="CDD" id="cd14789">
    <property type="entry name" value="Tiki"/>
    <property type="match status" value="1"/>
</dbReference>
<reference evidence="4" key="1">
    <citation type="submission" date="2015-01" db="EMBL/GenBank/DDBJ databases">
        <authorList>
            <person name="Manzoor Shahid"/>
            <person name="Zubair Saima"/>
        </authorList>
    </citation>
    <scope>NUCLEOTIDE SEQUENCE [LARGE SCALE GENOMIC DNA]</scope>
    <source>
        <strain evidence="4">V1</strain>
    </source>
</reference>
<evidence type="ECO:0000256" key="1">
    <source>
        <dbReference type="SAM" id="SignalP"/>
    </source>
</evidence>
<dbReference type="GeneID" id="57753407"/>
<dbReference type="AlphaFoldDB" id="A0A0B7GUG8"/>
<dbReference type="Proteomes" id="UP000042527">
    <property type="component" value="Unassembled WGS sequence"/>
</dbReference>
<evidence type="ECO:0000313" key="4">
    <source>
        <dbReference type="Proteomes" id="UP000042527"/>
    </source>
</evidence>
<keyword evidence="1" id="KW-0732">Signal</keyword>
<accession>A0A0B7GUG8</accession>
<dbReference type="OrthoDB" id="357294at2"/>
<organism evidence="2 4">
    <name type="scientific">Treponema phagedenis</name>
    <dbReference type="NCBI Taxonomy" id="162"/>
    <lineage>
        <taxon>Bacteria</taxon>
        <taxon>Pseudomonadati</taxon>
        <taxon>Spirochaetota</taxon>
        <taxon>Spirochaetia</taxon>
        <taxon>Spirochaetales</taxon>
        <taxon>Treponemataceae</taxon>
        <taxon>Treponema</taxon>
    </lineage>
</organism>
<reference evidence="3 5" key="3">
    <citation type="submission" date="2019-08" db="EMBL/GenBank/DDBJ databases">
        <authorList>
            <person name="Kuhnert P."/>
        </authorList>
    </citation>
    <scope>NUCLEOTIDE SEQUENCE [LARGE SCALE GENOMIC DNA]</scope>
    <source>
        <strain evidence="3 5">B36.5</strain>
    </source>
</reference>
<dbReference type="Proteomes" id="UP000323594">
    <property type="component" value="Chromosome"/>
</dbReference>
<feature type="signal peptide" evidence="1">
    <location>
        <begin position="1"/>
        <end position="20"/>
    </location>
</feature>
<evidence type="ECO:0000313" key="5">
    <source>
        <dbReference type="Proteomes" id="UP000323594"/>
    </source>
</evidence>
<dbReference type="RefSeq" id="WP_002698332.1">
    <property type="nucleotide sequence ID" value="NZ_CDNC01000023.1"/>
</dbReference>
<dbReference type="PANTHER" id="PTHR40590:SF1">
    <property type="entry name" value="CYTOPLASMIC PROTEIN"/>
    <property type="match status" value="1"/>
</dbReference>